<dbReference type="InterPro" id="IPR028565">
    <property type="entry name" value="MHD"/>
</dbReference>
<protein>
    <submittedName>
        <fullName evidence="7">Clathrin-adaptor medium chain apm 3</fullName>
    </submittedName>
</protein>
<dbReference type="PRINTS" id="PR00314">
    <property type="entry name" value="CLATHRINADPT"/>
</dbReference>
<evidence type="ECO:0000259" key="6">
    <source>
        <dbReference type="PROSITE" id="PS51072"/>
    </source>
</evidence>
<dbReference type="CDD" id="cd09252">
    <property type="entry name" value="AP-3_Mu3_Cterm"/>
    <property type="match status" value="1"/>
</dbReference>
<dbReference type="Proteomes" id="UP000241769">
    <property type="component" value="Unassembled WGS sequence"/>
</dbReference>
<dbReference type="STRING" id="1890364.A0A2P6N1Q0"/>
<reference evidence="7 8" key="1">
    <citation type="journal article" date="2018" name="Genome Biol. Evol.">
        <title>Multiple Roots of Fruiting Body Formation in Amoebozoa.</title>
        <authorList>
            <person name="Hillmann F."/>
            <person name="Forbes G."/>
            <person name="Novohradska S."/>
            <person name="Ferling I."/>
            <person name="Riege K."/>
            <person name="Groth M."/>
            <person name="Westermann M."/>
            <person name="Marz M."/>
            <person name="Spaller T."/>
            <person name="Winckler T."/>
            <person name="Schaap P."/>
            <person name="Glockner G."/>
        </authorList>
    </citation>
    <scope>NUCLEOTIDE SEQUENCE [LARGE SCALE GENOMIC DNA]</scope>
    <source>
        <strain evidence="7 8">Jena</strain>
    </source>
</reference>
<evidence type="ECO:0000256" key="2">
    <source>
        <dbReference type="ARBA" id="ARBA00022448"/>
    </source>
</evidence>
<evidence type="ECO:0000256" key="1">
    <source>
        <dbReference type="ARBA" id="ARBA00004308"/>
    </source>
</evidence>
<dbReference type="Pfam" id="PF01217">
    <property type="entry name" value="Clat_adaptor_s"/>
    <property type="match status" value="1"/>
</dbReference>
<dbReference type="InterPro" id="IPR011012">
    <property type="entry name" value="Longin-like_dom_sf"/>
</dbReference>
<sequence>MNLTKYLAIHILREDLCYLAIVAKECSPLLVIEFLQRLHEVFGTYFGQSVTEASVRENFVIVYQLLDEMMDNGFPFTTEPNSLSEIIPPPNVFRAVVGGITGQSNMKADMNTGSMSMHPWRKAGVRHTTNEIYIDIIESIDSTVETNGMAAHTEVSGEVAVQCKLSGIPDLSLFFSNPHILDDVSFHPCVRYNRYEQSKVVSFIPPDGNFKLMNYRVKGQLQLPIYVKPQITFSTNGGRVNVMVGSKTTGGKVVEDIIITIPFPKFVTTATLSANYGTVQYDDITRIAKWTLSKIPKDKSPILEGNLSTTAAATMDSNPVVQAEFKIMQYASSGLKVDTLTLHNESYKPYKGVRFITKAGKLHFRS</sequence>
<dbReference type="InterPro" id="IPR018240">
    <property type="entry name" value="Clathrin_mu_CS"/>
</dbReference>
<dbReference type="InterPro" id="IPR050431">
    <property type="entry name" value="Adaptor_comp_med_subunit"/>
</dbReference>
<dbReference type="PROSITE" id="PS51072">
    <property type="entry name" value="MHD"/>
    <property type="match status" value="1"/>
</dbReference>
<gene>
    <name evidence="7" type="ORF">PROFUN_08551</name>
</gene>
<proteinExistence type="inferred from homology"/>
<dbReference type="GO" id="GO:0016192">
    <property type="term" value="P:vesicle-mediated transport"/>
    <property type="evidence" value="ECO:0007669"/>
    <property type="project" value="InterPro"/>
</dbReference>
<evidence type="ECO:0000313" key="7">
    <source>
        <dbReference type="EMBL" id="PRP77877.1"/>
    </source>
</evidence>
<dbReference type="PANTHER" id="PTHR10529">
    <property type="entry name" value="AP COMPLEX SUBUNIT MU"/>
    <property type="match status" value="1"/>
</dbReference>
<dbReference type="PROSITE" id="PS00991">
    <property type="entry name" value="CLAT_ADAPTOR_M_2"/>
    <property type="match status" value="1"/>
</dbReference>
<organism evidence="7 8">
    <name type="scientific">Planoprotostelium fungivorum</name>
    <dbReference type="NCBI Taxonomy" id="1890364"/>
    <lineage>
        <taxon>Eukaryota</taxon>
        <taxon>Amoebozoa</taxon>
        <taxon>Evosea</taxon>
        <taxon>Variosea</taxon>
        <taxon>Cavosteliida</taxon>
        <taxon>Cavosteliaceae</taxon>
        <taxon>Planoprotostelium</taxon>
    </lineage>
</organism>
<comment type="similarity">
    <text evidence="5">Belongs to the adaptor complexes medium subunit family.</text>
</comment>
<evidence type="ECO:0000256" key="3">
    <source>
        <dbReference type="ARBA" id="ARBA00022927"/>
    </source>
</evidence>
<keyword evidence="2 5" id="KW-0813">Transport</keyword>
<evidence type="ECO:0000313" key="8">
    <source>
        <dbReference type="Proteomes" id="UP000241769"/>
    </source>
</evidence>
<dbReference type="InterPro" id="IPR001392">
    <property type="entry name" value="Clathrin_mu"/>
</dbReference>
<dbReference type="InParanoid" id="A0A2P6N1Q0"/>
<dbReference type="OrthoDB" id="870at2759"/>
<dbReference type="EMBL" id="MDYQ01000251">
    <property type="protein sequence ID" value="PRP77877.1"/>
    <property type="molecule type" value="Genomic_DNA"/>
</dbReference>
<dbReference type="InterPro" id="IPR036168">
    <property type="entry name" value="AP2_Mu_C_sf"/>
</dbReference>
<dbReference type="FunCoup" id="A0A2P6N1Q0">
    <property type="interactions" value="438"/>
</dbReference>
<accession>A0A2P6N1Q0</accession>
<dbReference type="PIRSF" id="PIRSF005992">
    <property type="entry name" value="Clathrin_mu"/>
    <property type="match status" value="1"/>
</dbReference>
<comment type="caution">
    <text evidence="7">The sequence shown here is derived from an EMBL/GenBank/DDBJ whole genome shotgun (WGS) entry which is preliminary data.</text>
</comment>
<dbReference type="InterPro" id="IPR022775">
    <property type="entry name" value="AP_mu_sigma_su"/>
</dbReference>
<dbReference type="Pfam" id="PF00928">
    <property type="entry name" value="Adap_comp_sub"/>
    <property type="match status" value="1"/>
</dbReference>
<dbReference type="SUPFAM" id="SSF64356">
    <property type="entry name" value="SNARE-like"/>
    <property type="match status" value="1"/>
</dbReference>
<dbReference type="GO" id="GO:0012505">
    <property type="term" value="C:endomembrane system"/>
    <property type="evidence" value="ECO:0007669"/>
    <property type="project" value="UniProtKB-SubCell"/>
</dbReference>
<dbReference type="Gene3D" id="2.60.40.1170">
    <property type="entry name" value="Mu homology domain, subdomain B"/>
    <property type="match status" value="2"/>
</dbReference>
<comment type="subcellular location">
    <subcellularLocation>
        <location evidence="1">Endomembrane system</location>
    </subcellularLocation>
</comment>
<feature type="domain" description="MHD" evidence="6">
    <location>
        <begin position="129"/>
        <end position="365"/>
    </location>
</feature>
<keyword evidence="8" id="KW-1185">Reference proteome</keyword>
<evidence type="ECO:0000256" key="4">
    <source>
        <dbReference type="ARBA" id="ARBA00023136"/>
    </source>
</evidence>
<dbReference type="AlphaFoldDB" id="A0A2P6N1Q0"/>
<dbReference type="SUPFAM" id="SSF49447">
    <property type="entry name" value="Second domain of Mu2 adaptin subunit (ap50) of ap2 adaptor"/>
    <property type="match status" value="1"/>
</dbReference>
<dbReference type="Gene3D" id="3.30.450.60">
    <property type="match status" value="1"/>
</dbReference>
<keyword evidence="3 5" id="KW-0653">Protein transport</keyword>
<dbReference type="CDD" id="cd14837">
    <property type="entry name" value="AP3_Mu_N"/>
    <property type="match status" value="1"/>
</dbReference>
<dbReference type="GO" id="GO:0006886">
    <property type="term" value="P:intracellular protein transport"/>
    <property type="evidence" value="ECO:0007669"/>
    <property type="project" value="UniProtKB-UniRule"/>
</dbReference>
<keyword evidence="4" id="KW-0472">Membrane</keyword>
<dbReference type="GO" id="GO:0030131">
    <property type="term" value="C:clathrin adaptor complex"/>
    <property type="evidence" value="ECO:0007669"/>
    <property type="project" value="UniProtKB-UniRule"/>
</dbReference>
<name>A0A2P6N1Q0_9EUKA</name>
<evidence type="ECO:0000256" key="5">
    <source>
        <dbReference type="PIRNR" id="PIRNR005992"/>
    </source>
</evidence>